<dbReference type="RefSeq" id="WP_202381201.1">
    <property type="nucleotide sequence ID" value="NZ_BAAAMA010000004.1"/>
</dbReference>
<accession>A0ABS1SQU1</accession>
<dbReference type="Gene3D" id="3.40.630.30">
    <property type="match status" value="2"/>
</dbReference>
<dbReference type="Pfam" id="PF13480">
    <property type="entry name" value="Acetyltransf_6"/>
    <property type="match status" value="1"/>
</dbReference>
<evidence type="ECO:0000256" key="5">
    <source>
        <dbReference type="ARBA" id="ARBA00023315"/>
    </source>
</evidence>
<proteinExistence type="inferred from homology"/>
<dbReference type="PANTHER" id="PTHR36174">
    <property type="entry name" value="LIPID II:GLYCINE GLYCYLTRANSFERASE"/>
    <property type="match status" value="1"/>
</dbReference>
<comment type="caution">
    <text evidence="8">The sequence shown here is derived from an EMBL/GenBank/DDBJ whole genome shotgun (WGS) entry which is preliminary data.</text>
</comment>
<dbReference type="InterPro" id="IPR038740">
    <property type="entry name" value="BioF2-like_GNAT_dom"/>
</dbReference>
<keyword evidence="5" id="KW-0012">Acyltransferase</keyword>
<dbReference type="EMBL" id="QYAD01000001">
    <property type="protein sequence ID" value="MBL3689256.1"/>
    <property type="molecule type" value="Genomic_DNA"/>
</dbReference>
<evidence type="ECO:0000313" key="8">
    <source>
        <dbReference type="EMBL" id="MBL3689256.1"/>
    </source>
</evidence>
<sequence>MSAPALRARYATPQEISSWDTLLADNPDGGDFLVSTTLADTKRTVAWQPRYVVFERADSRVSVTLVLERKVPLLGRLWYITRGPAVTELNGLAEHVAALRDLAQREARSVFAITFEPPIAVSELSELEGPAPAPLAALGAVRRPAIQGSASTAIVSLERSEDELIASFDKKCRNMIRRAQRDGAIVEQLPASEETFGHMHRLMRLVGGGTANLALRPKSYTESLWRGFASAGQGQFYAINVDGTPAVMSYMIVIGKRAFYKDGGSERDRVSPGMSNLLIWQMMLDAQAAGATEIDLVGIAPAWATSTADHPSYGLGLFKLSFARERTDYIGAFDLPIKAGAYRLWQRIGERVVAKLHRSKYQDIGLY</sequence>
<comment type="similarity">
    <text evidence="1">Belongs to the FemABX family.</text>
</comment>
<dbReference type="PANTHER" id="PTHR36174:SF1">
    <property type="entry name" value="LIPID II:GLYCINE GLYCYLTRANSFERASE"/>
    <property type="match status" value="1"/>
</dbReference>
<dbReference type="InterPro" id="IPR050644">
    <property type="entry name" value="PG_Glycine_Bridge_Synth"/>
</dbReference>
<keyword evidence="2" id="KW-0808">Transferase</keyword>
<name>A0ABS1SQU1_9MICO</name>
<dbReference type="Proteomes" id="UP001646141">
    <property type="component" value="Unassembled WGS sequence"/>
</dbReference>
<keyword evidence="6" id="KW-0961">Cell wall biogenesis/degradation</keyword>
<protein>
    <submittedName>
        <fullName evidence="8">Peptidoglycan bridge formation glycyltransferase FemA/FemB family protein</fullName>
    </submittedName>
</protein>
<reference evidence="8 9" key="1">
    <citation type="submission" date="2018-09" db="EMBL/GenBank/DDBJ databases">
        <title>Comparative genomics of Leucobacter spp.</title>
        <authorList>
            <person name="Reis A.C."/>
            <person name="Kolvenbach B.A."/>
            <person name="Corvini P.F.X."/>
            <person name="Nunes O.C."/>
        </authorList>
    </citation>
    <scope>NUCLEOTIDE SEQUENCE [LARGE SCALE GENOMIC DNA]</scope>
    <source>
        <strain evidence="8 9">L-1</strain>
    </source>
</reference>
<feature type="domain" description="BioF2-like acetyltransferase" evidence="7">
    <location>
        <begin position="168"/>
        <end position="300"/>
    </location>
</feature>
<gene>
    <name evidence="8" type="ORF">D3226_04685</name>
</gene>
<dbReference type="PROSITE" id="PS51191">
    <property type="entry name" value="FEMABX"/>
    <property type="match status" value="1"/>
</dbReference>
<evidence type="ECO:0000256" key="2">
    <source>
        <dbReference type="ARBA" id="ARBA00022679"/>
    </source>
</evidence>
<organism evidence="8 9">
    <name type="scientific">Leucobacter chromiireducens subsp. chromiireducens</name>
    <dbReference type="NCBI Taxonomy" id="660067"/>
    <lineage>
        <taxon>Bacteria</taxon>
        <taxon>Bacillati</taxon>
        <taxon>Actinomycetota</taxon>
        <taxon>Actinomycetes</taxon>
        <taxon>Micrococcales</taxon>
        <taxon>Microbacteriaceae</taxon>
        <taxon>Leucobacter</taxon>
    </lineage>
</organism>
<evidence type="ECO:0000256" key="6">
    <source>
        <dbReference type="ARBA" id="ARBA00023316"/>
    </source>
</evidence>
<keyword evidence="3" id="KW-0133">Cell shape</keyword>
<evidence type="ECO:0000256" key="4">
    <source>
        <dbReference type="ARBA" id="ARBA00022984"/>
    </source>
</evidence>
<evidence type="ECO:0000256" key="3">
    <source>
        <dbReference type="ARBA" id="ARBA00022960"/>
    </source>
</evidence>
<evidence type="ECO:0000313" key="9">
    <source>
        <dbReference type="Proteomes" id="UP001646141"/>
    </source>
</evidence>
<evidence type="ECO:0000256" key="1">
    <source>
        <dbReference type="ARBA" id="ARBA00009943"/>
    </source>
</evidence>
<evidence type="ECO:0000259" key="7">
    <source>
        <dbReference type="Pfam" id="PF13480"/>
    </source>
</evidence>
<keyword evidence="4" id="KW-0573">Peptidoglycan synthesis</keyword>
<dbReference type="InterPro" id="IPR016181">
    <property type="entry name" value="Acyl_CoA_acyltransferase"/>
</dbReference>
<dbReference type="InterPro" id="IPR003447">
    <property type="entry name" value="FEMABX"/>
</dbReference>
<dbReference type="SUPFAM" id="SSF55729">
    <property type="entry name" value="Acyl-CoA N-acyltransferases (Nat)"/>
    <property type="match status" value="2"/>
</dbReference>
<keyword evidence="9" id="KW-1185">Reference proteome</keyword>